<evidence type="ECO:0000256" key="1">
    <source>
        <dbReference type="SAM" id="MobiDB-lite"/>
    </source>
</evidence>
<reference evidence="2" key="1">
    <citation type="submission" date="2021-02" db="EMBL/GenBank/DDBJ databases">
        <title>Genome sequence Cadophora malorum strain M34.</title>
        <authorList>
            <person name="Stefanovic E."/>
            <person name="Vu D."/>
            <person name="Scully C."/>
            <person name="Dijksterhuis J."/>
            <person name="Roader J."/>
            <person name="Houbraken J."/>
        </authorList>
    </citation>
    <scope>NUCLEOTIDE SEQUENCE</scope>
    <source>
        <strain evidence="2">M34</strain>
    </source>
</reference>
<comment type="caution">
    <text evidence="2">The sequence shown here is derived from an EMBL/GenBank/DDBJ whole genome shotgun (WGS) entry which is preliminary data.</text>
</comment>
<keyword evidence="3" id="KW-1185">Reference proteome</keyword>
<protein>
    <submittedName>
        <fullName evidence="2">Uncharacterized protein</fullName>
    </submittedName>
</protein>
<feature type="region of interest" description="Disordered" evidence="1">
    <location>
        <begin position="25"/>
        <end position="52"/>
    </location>
</feature>
<sequence>MSQGKLAAFWVKIGSKTMQLTIQKSSMTRQQKGSAVRLGPPTPSRNTAKSSTKRLLATRSPAIVLNMVSHLLYLSELANSTSECLCEPENEECFSLLGTVYEGLDIFGC</sequence>
<proteinExistence type="predicted"/>
<dbReference type="EMBL" id="JAFJYH010000058">
    <property type="protein sequence ID" value="KAG4421896.1"/>
    <property type="molecule type" value="Genomic_DNA"/>
</dbReference>
<organism evidence="2 3">
    <name type="scientific">Cadophora malorum</name>
    <dbReference type="NCBI Taxonomy" id="108018"/>
    <lineage>
        <taxon>Eukaryota</taxon>
        <taxon>Fungi</taxon>
        <taxon>Dikarya</taxon>
        <taxon>Ascomycota</taxon>
        <taxon>Pezizomycotina</taxon>
        <taxon>Leotiomycetes</taxon>
        <taxon>Helotiales</taxon>
        <taxon>Ploettnerulaceae</taxon>
        <taxon>Cadophora</taxon>
    </lineage>
</organism>
<dbReference type="AlphaFoldDB" id="A0A8H8BR45"/>
<accession>A0A8H8BR45</accession>
<evidence type="ECO:0000313" key="3">
    <source>
        <dbReference type="Proteomes" id="UP000664132"/>
    </source>
</evidence>
<name>A0A8H8BR45_9HELO</name>
<evidence type="ECO:0000313" key="2">
    <source>
        <dbReference type="EMBL" id="KAG4421896.1"/>
    </source>
</evidence>
<gene>
    <name evidence="2" type="ORF">IFR04_005008</name>
</gene>
<dbReference type="Proteomes" id="UP000664132">
    <property type="component" value="Unassembled WGS sequence"/>
</dbReference>